<dbReference type="GO" id="GO:0000062">
    <property type="term" value="F:fatty-acyl-CoA binding"/>
    <property type="evidence" value="ECO:0007669"/>
    <property type="project" value="InterPro"/>
</dbReference>
<comment type="similarity">
    <text evidence="1">Belongs to the ACBP family.</text>
</comment>
<dbReference type="InterPro" id="IPR000582">
    <property type="entry name" value="Acyl-CoA-binding_protein"/>
</dbReference>
<reference evidence="5" key="1">
    <citation type="submission" date="2020-12" db="EMBL/GenBank/DDBJ databases">
        <title>Metabolic potential, ecology and presence of endohyphal bacteria is reflected in genomic diversity of Mucoromycotina.</title>
        <authorList>
            <person name="Muszewska A."/>
            <person name="Okrasinska A."/>
            <person name="Steczkiewicz K."/>
            <person name="Drgas O."/>
            <person name="Orlowska M."/>
            <person name="Perlinska-Lenart U."/>
            <person name="Aleksandrzak-Piekarczyk T."/>
            <person name="Szatraj K."/>
            <person name="Zielenkiewicz U."/>
            <person name="Pilsyk S."/>
            <person name="Malc E."/>
            <person name="Mieczkowski P."/>
            <person name="Kruszewska J.S."/>
            <person name="Biernat P."/>
            <person name="Pawlowska J."/>
        </authorList>
    </citation>
    <scope>NUCLEOTIDE SEQUENCE</scope>
    <source>
        <strain evidence="5">WA0000067209</strain>
    </source>
</reference>
<organism evidence="5 6">
    <name type="scientific">Mortierella isabellina</name>
    <name type="common">Filamentous fungus</name>
    <name type="synonym">Umbelopsis isabellina</name>
    <dbReference type="NCBI Taxonomy" id="91625"/>
    <lineage>
        <taxon>Eukaryota</taxon>
        <taxon>Fungi</taxon>
        <taxon>Fungi incertae sedis</taxon>
        <taxon>Mucoromycota</taxon>
        <taxon>Mucoromycotina</taxon>
        <taxon>Umbelopsidomycetes</taxon>
        <taxon>Umbelopsidales</taxon>
        <taxon>Umbelopsidaceae</taxon>
        <taxon>Umbelopsis</taxon>
    </lineage>
</organism>
<evidence type="ECO:0000313" key="6">
    <source>
        <dbReference type="Proteomes" id="UP000654370"/>
    </source>
</evidence>
<dbReference type="EMBL" id="JAEPQZ010000005">
    <property type="protein sequence ID" value="KAG2180894.1"/>
    <property type="molecule type" value="Genomic_DNA"/>
</dbReference>
<feature type="domain" description="ACB" evidence="4">
    <location>
        <begin position="1"/>
        <end position="87"/>
    </location>
</feature>
<comment type="caution">
    <text evidence="5">The sequence shown here is derived from an EMBL/GenBank/DDBJ whole genome shotgun (WGS) entry which is preliminary data.</text>
</comment>
<dbReference type="SUPFAM" id="SSF47027">
    <property type="entry name" value="Acyl-CoA binding protein"/>
    <property type="match status" value="1"/>
</dbReference>
<evidence type="ECO:0000256" key="1">
    <source>
        <dbReference type="ARBA" id="ARBA00005567"/>
    </source>
</evidence>
<evidence type="ECO:0000259" key="4">
    <source>
        <dbReference type="PROSITE" id="PS51228"/>
    </source>
</evidence>
<keyword evidence="6" id="KW-1185">Reference proteome</keyword>
<name>A0A8H7UJ44_MORIS</name>
<feature type="compositionally biased region" description="Polar residues" evidence="3">
    <location>
        <begin position="100"/>
        <end position="111"/>
    </location>
</feature>
<dbReference type="OrthoDB" id="346910at2759"/>
<evidence type="ECO:0000256" key="3">
    <source>
        <dbReference type="SAM" id="MobiDB-lite"/>
    </source>
</evidence>
<sequence length="121" mass="13721">MTQFEDAYKFMNSLSSKVPLSNEKKLVLYSLYKQATVGDCNVKRPSLFEFYNRAKWDAWNSKIGMSAGEAQEQYVAYVESLHVGWARQGEYEVDLEDQQAEGQQGLGNSVSAMAYDEPEEA</sequence>
<dbReference type="PANTHER" id="PTHR23310:SF62">
    <property type="entry name" value="ACYL-COA BINDING PROTEIN 1, ISOFORM A"/>
    <property type="match status" value="1"/>
</dbReference>
<dbReference type="PROSITE" id="PS00880">
    <property type="entry name" value="ACB_1"/>
    <property type="match status" value="1"/>
</dbReference>
<keyword evidence="2" id="KW-0446">Lipid-binding</keyword>
<dbReference type="Proteomes" id="UP000654370">
    <property type="component" value="Unassembled WGS sequence"/>
</dbReference>
<dbReference type="InterPro" id="IPR035984">
    <property type="entry name" value="Acyl-CoA-binding_sf"/>
</dbReference>
<feature type="region of interest" description="Disordered" evidence="3">
    <location>
        <begin position="96"/>
        <end position="121"/>
    </location>
</feature>
<dbReference type="PROSITE" id="PS51228">
    <property type="entry name" value="ACB_2"/>
    <property type="match status" value="1"/>
</dbReference>
<accession>A0A8H7UJ44</accession>
<dbReference type="AlphaFoldDB" id="A0A8H7UJ44"/>
<gene>
    <name evidence="5" type="ORF">INT43_008474</name>
</gene>
<evidence type="ECO:0000256" key="2">
    <source>
        <dbReference type="ARBA" id="ARBA00023121"/>
    </source>
</evidence>
<dbReference type="InterPro" id="IPR022408">
    <property type="entry name" value="Acyl-CoA-binding_prot_CS"/>
</dbReference>
<dbReference type="PRINTS" id="PR00689">
    <property type="entry name" value="ACOABINDINGP"/>
</dbReference>
<proteinExistence type="inferred from homology"/>
<dbReference type="Gene3D" id="1.20.80.10">
    <property type="match status" value="1"/>
</dbReference>
<dbReference type="PANTHER" id="PTHR23310">
    <property type="entry name" value="ACYL-COA-BINDING PROTEIN, ACBP"/>
    <property type="match status" value="1"/>
</dbReference>
<evidence type="ECO:0000313" key="5">
    <source>
        <dbReference type="EMBL" id="KAG2180894.1"/>
    </source>
</evidence>
<dbReference type="InterPro" id="IPR014352">
    <property type="entry name" value="FERM/acyl-CoA-bd_prot_sf"/>
</dbReference>
<dbReference type="Pfam" id="PF00887">
    <property type="entry name" value="ACBP"/>
    <property type="match status" value="1"/>
</dbReference>
<dbReference type="GO" id="GO:0006631">
    <property type="term" value="P:fatty acid metabolic process"/>
    <property type="evidence" value="ECO:0007669"/>
    <property type="project" value="TreeGrafter"/>
</dbReference>
<protein>
    <recommendedName>
        <fullName evidence="4">ACB domain-containing protein</fullName>
    </recommendedName>
</protein>